<evidence type="ECO:0000313" key="6">
    <source>
        <dbReference type="Proteomes" id="UP001153954"/>
    </source>
</evidence>
<dbReference type="PIRSF" id="PIRSF000097">
    <property type="entry name" value="AKR"/>
    <property type="match status" value="1"/>
</dbReference>
<dbReference type="Proteomes" id="UP001153954">
    <property type="component" value="Unassembled WGS sequence"/>
</dbReference>
<proteinExistence type="predicted"/>
<dbReference type="GO" id="GO:0016491">
    <property type="term" value="F:oxidoreductase activity"/>
    <property type="evidence" value="ECO:0007669"/>
    <property type="project" value="InterPro"/>
</dbReference>
<protein>
    <recommendedName>
        <fullName evidence="4">NADP-dependent oxidoreductase domain-containing protein</fullName>
    </recommendedName>
</protein>
<evidence type="ECO:0000259" key="4">
    <source>
        <dbReference type="Pfam" id="PF00248"/>
    </source>
</evidence>
<dbReference type="Pfam" id="PF00248">
    <property type="entry name" value="Aldo_ket_red"/>
    <property type="match status" value="1"/>
</dbReference>
<dbReference type="PANTHER" id="PTHR11732">
    <property type="entry name" value="ALDO/KETO REDUCTASE"/>
    <property type="match status" value="1"/>
</dbReference>
<gene>
    <name evidence="5" type="ORF">EEDITHA_LOCUS16054</name>
</gene>
<accession>A0AAU9UTA3</accession>
<evidence type="ECO:0000256" key="2">
    <source>
        <dbReference type="PIRSR" id="PIRSR000097-2"/>
    </source>
</evidence>
<dbReference type="PROSITE" id="PS00798">
    <property type="entry name" value="ALDOKETO_REDUCTASE_1"/>
    <property type="match status" value="1"/>
</dbReference>
<feature type="domain" description="NADP-dependent oxidoreductase" evidence="4">
    <location>
        <begin position="78"/>
        <end position="266"/>
    </location>
</feature>
<dbReference type="AlphaFoldDB" id="A0AAU9UTA3"/>
<name>A0AAU9UTA3_EUPED</name>
<evidence type="ECO:0000313" key="5">
    <source>
        <dbReference type="EMBL" id="CAH2101282.1"/>
    </source>
</evidence>
<evidence type="ECO:0000256" key="3">
    <source>
        <dbReference type="PIRSR" id="PIRSR000097-3"/>
    </source>
</evidence>
<keyword evidence="6" id="KW-1185">Reference proteome</keyword>
<reference evidence="5" key="1">
    <citation type="submission" date="2022-03" db="EMBL/GenBank/DDBJ databases">
        <authorList>
            <person name="Tunstrom K."/>
        </authorList>
    </citation>
    <scope>NUCLEOTIDE SEQUENCE</scope>
</reference>
<dbReference type="PRINTS" id="PR00069">
    <property type="entry name" value="ALDKETRDTASE"/>
</dbReference>
<dbReference type="InterPro" id="IPR036812">
    <property type="entry name" value="NAD(P)_OxRdtase_dom_sf"/>
</dbReference>
<organism evidence="5 6">
    <name type="scientific">Euphydryas editha</name>
    <name type="common">Edith's checkerspot</name>
    <dbReference type="NCBI Taxonomy" id="104508"/>
    <lineage>
        <taxon>Eukaryota</taxon>
        <taxon>Metazoa</taxon>
        <taxon>Ecdysozoa</taxon>
        <taxon>Arthropoda</taxon>
        <taxon>Hexapoda</taxon>
        <taxon>Insecta</taxon>
        <taxon>Pterygota</taxon>
        <taxon>Neoptera</taxon>
        <taxon>Endopterygota</taxon>
        <taxon>Lepidoptera</taxon>
        <taxon>Glossata</taxon>
        <taxon>Ditrysia</taxon>
        <taxon>Papilionoidea</taxon>
        <taxon>Nymphalidae</taxon>
        <taxon>Nymphalinae</taxon>
        <taxon>Euphydryas</taxon>
    </lineage>
</organism>
<dbReference type="InterPro" id="IPR020471">
    <property type="entry name" value="AKR"/>
</dbReference>
<evidence type="ECO:0000256" key="1">
    <source>
        <dbReference type="PIRSR" id="PIRSR000097-1"/>
    </source>
</evidence>
<dbReference type="InterPro" id="IPR018170">
    <property type="entry name" value="Aldo/ket_reductase_CS"/>
</dbReference>
<sequence length="303" mass="34049">MRQMKTVLPTYAEEISPKTVTKPIDVPEQTLSEEQLQEKIAELSNARYKYEKFRNMSHIDLRDGTTMPALAIGTALLEPKLVKHIVSAAIDLGFRAIDTAYIYGNEQAIGEAIKAKINEGTVTRDELFVISKLWSTFHRRDLVMKACKQSLENMGLDYFDLYMIHNPMSFKEGNDPIPKIANVLQYSEHDYLDAWYGIEDVIRKGLAKRGGVSNFNSVQVERVVDKGNIKPVLNQVECHPYLTQQRLEDFCSIRNIKLSCYGVLGSKGTPEELKSGLSPVIDDPLVKVMSAELGITPAQLLIA</sequence>
<comment type="caution">
    <text evidence="5">The sequence shown here is derived from an EMBL/GenBank/DDBJ whole genome shotgun (WGS) entry which is preliminary data.</text>
</comment>
<feature type="site" description="Lowers pKa of active site Tyr" evidence="3">
    <location>
        <position position="132"/>
    </location>
</feature>
<dbReference type="SUPFAM" id="SSF51430">
    <property type="entry name" value="NAD(P)-linked oxidoreductase"/>
    <property type="match status" value="1"/>
</dbReference>
<dbReference type="EMBL" id="CAKOGL010000023">
    <property type="protein sequence ID" value="CAH2101282.1"/>
    <property type="molecule type" value="Genomic_DNA"/>
</dbReference>
<feature type="binding site" evidence="2">
    <location>
        <position position="165"/>
    </location>
    <ligand>
        <name>substrate</name>
    </ligand>
</feature>
<feature type="active site" description="Proton donor" evidence="1">
    <location>
        <position position="103"/>
    </location>
</feature>
<dbReference type="InterPro" id="IPR023210">
    <property type="entry name" value="NADP_OxRdtase_dom"/>
</dbReference>
<dbReference type="Gene3D" id="3.20.20.100">
    <property type="entry name" value="NADP-dependent oxidoreductase domain"/>
    <property type="match status" value="1"/>
</dbReference>